<keyword evidence="1" id="KW-0472">Membrane</keyword>
<gene>
    <name evidence="2" type="ORF">L914_20960</name>
</gene>
<evidence type="ECO:0000313" key="2">
    <source>
        <dbReference type="EMBL" id="ETM31484.1"/>
    </source>
</evidence>
<dbReference type="EMBL" id="KI696555">
    <property type="protein sequence ID" value="ETM31484.1"/>
    <property type="molecule type" value="Genomic_DNA"/>
</dbReference>
<feature type="transmembrane region" description="Helical" evidence="1">
    <location>
        <begin position="40"/>
        <end position="60"/>
    </location>
</feature>
<evidence type="ECO:0000256" key="1">
    <source>
        <dbReference type="SAM" id="Phobius"/>
    </source>
</evidence>
<organism evidence="2">
    <name type="scientific">Phytophthora nicotianae</name>
    <name type="common">Potato buckeye rot agent</name>
    <name type="synonym">Phytophthora parasitica</name>
    <dbReference type="NCBI Taxonomy" id="4792"/>
    <lineage>
        <taxon>Eukaryota</taxon>
        <taxon>Sar</taxon>
        <taxon>Stramenopiles</taxon>
        <taxon>Oomycota</taxon>
        <taxon>Peronosporomycetes</taxon>
        <taxon>Peronosporales</taxon>
        <taxon>Peronosporaceae</taxon>
        <taxon>Phytophthora</taxon>
    </lineage>
</organism>
<proteinExistence type="predicted"/>
<keyword evidence="1" id="KW-1133">Transmembrane helix</keyword>
<keyword evidence="1" id="KW-0812">Transmembrane</keyword>
<dbReference type="Proteomes" id="UP000054532">
    <property type="component" value="Unassembled WGS sequence"/>
</dbReference>
<reference evidence="2" key="1">
    <citation type="submission" date="2013-11" db="EMBL/GenBank/DDBJ databases">
        <title>The Genome Sequence of Phytophthora parasitica IAC_01/95.</title>
        <authorList>
            <consortium name="The Broad Institute Genomics Platform"/>
            <person name="Russ C."/>
            <person name="Tyler B."/>
            <person name="Panabieres F."/>
            <person name="Shan W."/>
            <person name="Tripathy S."/>
            <person name="Grunwald N."/>
            <person name="Machado M."/>
            <person name="Johnson C.S."/>
            <person name="Arredondo F."/>
            <person name="Hong C."/>
            <person name="Coffey M."/>
            <person name="Young S.K."/>
            <person name="Zeng Q."/>
            <person name="Gargeya S."/>
            <person name="Fitzgerald M."/>
            <person name="Abouelleil A."/>
            <person name="Alvarado L."/>
            <person name="Chapman S.B."/>
            <person name="Gainer-Dewar J."/>
            <person name="Goldberg J."/>
            <person name="Griggs A."/>
            <person name="Gujja S."/>
            <person name="Hansen M."/>
            <person name="Howarth C."/>
            <person name="Imamovic A."/>
            <person name="Ireland A."/>
            <person name="Larimer J."/>
            <person name="McCowan C."/>
            <person name="Murphy C."/>
            <person name="Pearson M."/>
            <person name="Poon T.W."/>
            <person name="Priest M."/>
            <person name="Roberts A."/>
            <person name="Saif S."/>
            <person name="Shea T."/>
            <person name="Sykes S."/>
            <person name="Wortman J."/>
            <person name="Nusbaum C."/>
            <person name="Birren B."/>
        </authorList>
    </citation>
    <scope>NUCLEOTIDE SEQUENCE [LARGE SCALE GENOMIC DNA]</scope>
    <source>
        <strain evidence="2">IAC_01/95</strain>
    </source>
</reference>
<feature type="transmembrane region" description="Helical" evidence="1">
    <location>
        <begin position="148"/>
        <end position="168"/>
    </location>
</feature>
<feature type="non-terminal residue" evidence="2">
    <location>
        <position position="174"/>
    </location>
</feature>
<sequence>MSTQQLKRRKPKTLPPPIKENDDEAYTVFPVERLNSRGTFLLAMVVISFASFTLFALAELSHHHPSFLLADVLQGDTHAGAQWALLLAVPAASAAAWFPISISHAPTGMLRITSAVPPPTPDSPALSFSPTSSVFVKLARRYRRNHMFAIYQSVGWTLYGLFVALQVICFSSDR</sequence>
<dbReference type="AlphaFoldDB" id="W2M7H7"/>
<name>W2M7H7_PHYNI</name>
<dbReference type="VEuPathDB" id="FungiDB:PPTG_21906"/>
<feature type="transmembrane region" description="Helical" evidence="1">
    <location>
        <begin position="80"/>
        <end position="102"/>
    </location>
</feature>
<accession>W2M7H7</accession>
<protein>
    <submittedName>
        <fullName evidence="2">Uncharacterized protein</fullName>
    </submittedName>
</protein>